<dbReference type="InterPro" id="IPR039561">
    <property type="entry name" value="Peptidase_M15C"/>
</dbReference>
<gene>
    <name evidence="5" type="ORF">QO014_003228</name>
</gene>
<dbReference type="InterPro" id="IPR023346">
    <property type="entry name" value="Lysozyme-like_dom_sf"/>
</dbReference>
<dbReference type="InterPro" id="IPR036366">
    <property type="entry name" value="PGBDSf"/>
</dbReference>
<dbReference type="InterPro" id="IPR036365">
    <property type="entry name" value="PGBD-like_sf"/>
</dbReference>
<dbReference type="Pfam" id="PF13539">
    <property type="entry name" value="Peptidase_M15_4"/>
    <property type="match status" value="1"/>
</dbReference>
<proteinExistence type="predicted"/>
<keyword evidence="6" id="KW-1185">Reference proteome</keyword>
<accession>A0ABU0H936</accession>
<dbReference type="InterPro" id="IPR002477">
    <property type="entry name" value="Peptidoglycan-bd-like"/>
</dbReference>
<sequence length="647" mass="68279">MATSEQRHRMAATILDFEARRDRDGNLKVYKLPAGDGGGAYEVGGINERYNKPVADALVALLAQKKFAEAEALATDFIAEDTDRAAAWTRIPAIESYLRDCVFNRGAGGGARILQRALGVADDGAVGKTTRDAETAAESDAPALLKKLRAAREAYERDVVHRDEKSKFWKGLVNRWNKALDIAKTFPMTAEAALAPSAAPAAVAASALAAAPAPLAMAGGPGVTGGIMAANSLHLAGIAALPTADAPQPATLSALRIGMSGPRILAWQTFLRGQGFDPGALDGGFGEHTRDATKAFQKREKLTADGVAGRATLLEAASIGLELIEEPANDDTSSNFPPRPGFSPLVTNAQREALFGHYDFVSAPQPGNLEAIRILGSWERDNIIAVPIPQLRKALGSKAPQTMQFHRLAAAQLQGMWAAWEKAELLDRVLIYDGSFVPRFVRGSRTNLSNHAFGSAFDINEKFNKLGHRPALVGEKGSVRELVPLANDWGFWWGGHYDNRKDGMHFEVAFLKRGVCGAPAAALAAAGSEVERNRPGGTAMANTRLLVKVRGNGKSFVAATGKAFGAAGVDVRTILTIPPGAKGKGLAPSAGSAWLQLSAPRGGAAAILGTTPTSCSRPARALPRPPRPMCSSSSPISSRNGSPCRAR</sequence>
<dbReference type="RefSeq" id="WP_266349713.1">
    <property type="nucleotide sequence ID" value="NZ_JAPKNG010000004.1"/>
</dbReference>
<dbReference type="SUPFAM" id="SSF47090">
    <property type="entry name" value="PGBD-like"/>
    <property type="match status" value="1"/>
</dbReference>
<dbReference type="SUPFAM" id="SSF53955">
    <property type="entry name" value="Lysozyme-like"/>
    <property type="match status" value="1"/>
</dbReference>
<evidence type="ECO:0000313" key="6">
    <source>
        <dbReference type="Proteomes" id="UP001241603"/>
    </source>
</evidence>
<dbReference type="Proteomes" id="UP001241603">
    <property type="component" value="Unassembled WGS sequence"/>
</dbReference>
<dbReference type="SUPFAM" id="SSF55166">
    <property type="entry name" value="Hedgehog/DD-peptidase"/>
    <property type="match status" value="1"/>
</dbReference>
<dbReference type="Gene3D" id="3.30.1380.10">
    <property type="match status" value="1"/>
</dbReference>
<reference evidence="5 6" key="1">
    <citation type="submission" date="2023-07" db="EMBL/GenBank/DDBJ databases">
        <title>Genomic Encyclopedia of Type Strains, Phase IV (KMG-IV): sequencing the most valuable type-strain genomes for metagenomic binning, comparative biology and taxonomic classification.</title>
        <authorList>
            <person name="Goeker M."/>
        </authorList>
    </citation>
    <scope>NUCLEOTIDE SEQUENCE [LARGE SCALE GENOMIC DNA]</scope>
    <source>
        <strain evidence="5 6">B6-8</strain>
    </source>
</reference>
<dbReference type="Pfam" id="PF01471">
    <property type="entry name" value="PG_binding_1"/>
    <property type="match status" value="1"/>
</dbReference>
<organism evidence="5 6">
    <name type="scientific">Kaistia dalseonensis</name>
    <dbReference type="NCBI Taxonomy" id="410840"/>
    <lineage>
        <taxon>Bacteria</taxon>
        <taxon>Pseudomonadati</taxon>
        <taxon>Pseudomonadota</taxon>
        <taxon>Alphaproteobacteria</taxon>
        <taxon>Hyphomicrobiales</taxon>
        <taxon>Kaistiaceae</taxon>
        <taxon>Kaistia</taxon>
    </lineage>
</organism>
<feature type="domain" description="Peptidase M15C" evidence="4">
    <location>
        <begin position="443"/>
        <end position="508"/>
    </location>
</feature>
<protein>
    <submittedName>
        <fullName evidence="5">Peptidoglycan hydrolase-like protein with peptidoglycan-binding domain</fullName>
    </submittedName>
</protein>
<dbReference type="Pfam" id="PF09374">
    <property type="entry name" value="PG_binding_3"/>
    <property type="match status" value="1"/>
</dbReference>
<name>A0ABU0H936_9HYPH</name>
<dbReference type="EMBL" id="JAUSVO010000004">
    <property type="protein sequence ID" value="MDQ0438833.1"/>
    <property type="molecule type" value="Genomic_DNA"/>
</dbReference>
<dbReference type="Gene3D" id="1.10.101.10">
    <property type="entry name" value="PGBD-like superfamily/PGBD"/>
    <property type="match status" value="1"/>
</dbReference>
<feature type="domain" description="Peptidoglycan binding" evidence="3">
    <location>
        <begin position="111"/>
        <end position="175"/>
    </location>
</feature>
<dbReference type="Gene3D" id="1.20.141.10">
    <property type="entry name" value="Chitosanase, subunit A, domain 1"/>
    <property type="match status" value="1"/>
</dbReference>
<evidence type="ECO:0000259" key="3">
    <source>
        <dbReference type="Pfam" id="PF09374"/>
    </source>
</evidence>
<comment type="caution">
    <text evidence="5">The sequence shown here is derived from an EMBL/GenBank/DDBJ whole genome shotgun (WGS) entry which is preliminary data.</text>
</comment>
<evidence type="ECO:0000256" key="1">
    <source>
        <dbReference type="SAM" id="MobiDB-lite"/>
    </source>
</evidence>
<feature type="domain" description="Peptidoglycan binding-like" evidence="2">
    <location>
        <begin position="261"/>
        <end position="313"/>
    </location>
</feature>
<evidence type="ECO:0000259" key="2">
    <source>
        <dbReference type="Pfam" id="PF01471"/>
    </source>
</evidence>
<dbReference type="InterPro" id="IPR018537">
    <property type="entry name" value="Peptidoglycan-bd_3"/>
</dbReference>
<feature type="region of interest" description="Disordered" evidence="1">
    <location>
        <begin position="609"/>
        <end position="647"/>
    </location>
</feature>
<feature type="compositionally biased region" description="Low complexity" evidence="1">
    <location>
        <begin position="629"/>
        <end position="647"/>
    </location>
</feature>
<evidence type="ECO:0000313" key="5">
    <source>
        <dbReference type="EMBL" id="MDQ0438833.1"/>
    </source>
</evidence>
<evidence type="ECO:0000259" key="4">
    <source>
        <dbReference type="Pfam" id="PF13539"/>
    </source>
</evidence>
<dbReference type="InterPro" id="IPR009045">
    <property type="entry name" value="Zn_M74/Hedgehog-like"/>
</dbReference>